<dbReference type="EC" id="2.4.2.-" evidence="4"/>
<organism evidence="6">
    <name type="scientific">Albugo laibachii Nc14</name>
    <dbReference type="NCBI Taxonomy" id="890382"/>
    <lineage>
        <taxon>Eukaryota</taxon>
        <taxon>Sar</taxon>
        <taxon>Stramenopiles</taxon>
        <taxon>Oomycota</taxon>
        <taxon>Peronosporomycetes</taxon>
        <taxon>Albuginales</taxon>
        <taxon>Albuginaceae</taxon>
        <taxon>Albugo</taxon>
    </lineage>
</organism>
<dbReference type="InterPro" id="IPR050800">
    <property type="entry name" value="ARTD/PARP"/>
</dbReference>
<feature type="domain" description="PARP catalytic" evidence="5">
    <location>
        <begin position="105"/>
        <end position="319"/>
    </location>
</feature>
<dbReference type="PROSITE" id="PS51059">
    <property type="entry name" value="PARP_CATALYTIC"/>
    <property type="match status" value="1"/>
</dbReference>
<keyword evidence="3 4" id="KW-0520">NAD</keyword>
<dbReference type="AlphaFoldDB" id="F0WC47"/>
<dbReference type="PANTHER" id="PTHR10459">
    <property type="entry name" value="DNA LIGASE"/>
    <property type="match status" value="1"/>
</dbReference>
<reference evidence="6" key="2">
    <citation type="submission" date="2011-02" db="EMBL/GenBank/DDBJ databases">
        <authorList>
            <person name="MacLean D."/>
        </authorList>
    </citation>
    <scope>NUCLEOTIDE SEQUENCE</scope>
</reference>
<proteinExistence type="predicted"/>
<dbReference type="EMBL" id="FR824100">
    <property type="protein sequence ID" value="CCA18760.1"/>
    <property type="molecule type" value="Genomic_DNA"/>
</dbReference>
<name>F0WC47_9STRA</name>
<dbReference type="GO" id="GO:0070212">
    <property type="term" value="P:protein poly-ADP-ribosylation"/>
    <property type="evidence" value="ECO:0007669"/>
    <property type="project" value="TreeGrafter"/>
</dbReference>
<protein>
    <recommendedName>
        <fullName evidence="4">Poly [ADP-ribose] polymerase</fullName>
        <shortName evidence="4">PARP</shortName>
        <ecNumber evidence="4">2.4.2.-</ecNumber>
    </recommendedName>
</protein>
<dbReference type="InterPro" id="IPR012317">
    <property type="entry name" value="Poly(ADP-ribose)pol_cat_dom"/>
</dbReference>
<evidence type="ECO:0000256" key="4">
    <source>
        <dbReference type="RuleBase" id="RU362114"/>
    </source>
</evidence>
<dbReference type="GO" id="GO:0035861">
    <property type="term" value="C:site of double-strand break"/>
    <property type="evidence" value="ECO:0007669"/>
    <property type="project" value="TreeGrafter"/>
</dbReference>
<sequence>MITSVKKCSKNWQWTDGCPFENQIIDKIEAVRTLNTIYEDIALRADPISLHIMKNRIVSCIPQMNDAVHRVDCMFKLACIVHHLKIHAINSPRNALLIQPRPCTRYLREFFSKLQCELELVRSGSVDHNLVRTYWKNTCGHDHRYHVNSWKLKKVFSVRNKLQEASFKKLHNRKILWHGNRNNKWIQILRSGLQVQTVSAGNRGIYFADRASKSLGFTTKLASSDEHNALILLCEVSLGRIHESSHMTATQFTQSTCDSLLMRGRQYADPKLNVVDRFGAEWPLGPSMLEPSNSMMESEYVIFDGNQAKMRYLLWLHVG</sequence>
<dbReference type="HOGENOM" id="CLU_872685_0_0_1"/>
<dbReference type="GO" id="GO:1990404">
    <property type="term" value="F:NAD+-protein mono-ADP-ribosyltransferase activity"/>
    <property type="evidence" value="ECO:0007669"/>
    <property type="project" value="TreeGrafter"/>
</dbReference>
<dbReference type="Gene3D" id="3.90.228.10">
    <property type="match status" value="1"/>
</dbReference>
<gene>
    <name evidence="6" type="primary">AlNc14C55G4230</name>
    <name evidence="7" type="synonym">AlNc14C281G10116</name>
    <name evidence="6" type="ORF">ALNC14_049030</name>
    <name evidence="7" type="ORF">ALNC14_113480</name>
</gene>
<evidence type="ECO:0000259" key="5">
    <source>
        <dbReference type="PROSITE" id="PS51059"/>
    </source>
</evidence>
<evidence type="ECO:0000256" key="3">
    <source>
        <dbReference type="ARBA" id="ARBA00023027"/>
    </source>
</evidence>
<keyword evidence="2 4" id="KW-0808">Transferase</keyword>
<dbReference type="GO" id="GO:0003950">
    <property type="term" value="F:NAD+ poly-ADP-ribosyltransferase activity"/>
    <property type="evidence" value="ECO:0007669"/>
    <property type="project" value="UniProtKB-UniRule"/>
</dbReference>
<dbReference type="GO" id="GO:0005730">
    <property type="term" value="C:nucleolus"/>
    <property type="evidence" value="ECO:0007669"/>
    <property type="project" value="TreeGrafter"/>
</dbReference>
<dbReference type="SUPFAM" id="SSF56399">
    <property type="entry name" value="ADP-ribosylation"/>
    <property type="match status" value="1"/>
</dbReference>
<accession>F0WC47</accession>
<dbReference type="Pfam" id="PF00644">
    <property type="entry name" value="PARP"/>
    <property type="match status" value="1"/>
</dbReference>
<dbReference type="EMBL" id="FR824326">
    <property type="protein sequence ID" value="CCA25204.1"/>
    <property type="molecule type" value="Genomic_DNA"/>
</dbReference>
<dbReference type="PANTHER" id="PTHR10459:SF66">
    <property type="entry name" value="PROTEIN MONO-ADP-RIBOSYLTRANSFERASE PARP3"/>
    <property type="match status" value="1"/>
</dbReference>
<reference evidence="6" key="1">
    <citation type="journal article" date="2011" name="PLoS Biol.">
        <title>Gene gain and loss during evolution of obligate parasitism in the white rust pathogen of Arabidopsis thaliana.</title>
        <authorList>
            <person name="Kemen E."/>
            <person name="Gardiner A."/>
            <person name="Schultz-Larsen T."/>
            <person name="Kemen A.C."/>
            <person name="Balmuth A.L."/>
            <person name="Robert-Seilaniantz A."/>
            <person name="Bailey K."/>
            <person name="Holub E."/>
            <person name="Studholme D.J."/>
            <person name="Maclean D."/>
            <person name="Jones J.D."/>
        </authorList>
    </citation>
    <scope>NUCLEOTIDE SEQUENCE</scope>
</reference>
<evidence type="ECO:0000313" key="6">
    <source>
        <dbReference type="EMBL" id="CCA18760.1"/>
    </source>
</evidence>
<keyword evidence="1 4" id="KW-0328">Glycosyltransferase</keyword>
<evidence type="ECO:0000256" key="2">
    <source>
        <dbReference type="ARBA" id="ARBA00022679"/>
    </source>
</evidence>
<evidence type="ECO:0000256" key="1">
    <source>
        <dbReference type="ARBA" id="ARBA00022676"/>
    </source>
</evidence>
<dbReference type="GO" id="GO:0006302">
    <property type="term" value="P:double-strand break repair"/>
    <property type="evidence" value="ECO:0007669"/>
    <property type="project" value="TreeGrafter"/>
</dbReference>
<evidence type="ECO:0000313" key="7">
    <source>
        <dbReference type="EMBL" id="CCA25204.1"/>
    </source>
</evidence>